<name>B0MX79_9BACT</name>
<protein>
    <recommendedName>
        <fullName evidence="3">Nucleotidyltransferase family protein</fullName>
    </recommendedName>
</protein>
<dbReference type="AlphaFoldDB" id="B0MX79"/>
<dbReference type="Pfam" id="PF14907">
    <property type="entry name" value="NTP_transf_5"/>
    <property type="match status" value="1"/>
</dbReference>
<evidence type="ECO:0008006" key="3">
    <source>
        <dbReference type="Google" id="ProtNLM"/>
    </source>
</evidence>
<dbReference type="Proteomes" id="UP000005819">
    <property type="component" value="Unassembled WGS sequence"/>
</dbReference>
<reference evidence="1" key="1">
    <citation type="submission" date="2007-10" db="EMBL/GenBank/DDBJ databases">
        <authorList>
            <person name="Fulton L."/>
            <person name="Clifton S."/>
            <person name="Fulton B."/>
            <person name="Xu J."/>
            <person name="Minx P."/>
            <person name="Pepin K.H."/>
            <person name="Johnson M."/>
            <person name="Thiruvilangam P."/>
            <person name="Bhonagiri V."/>
            <person name="Nash W.E."/>
            <person name="Mardis E.R."/>
            <person name="Wilson R.K."/>
        </authorList>
    </citation>
    <scope>NUCLEOTIDE SEQUENCE [LARGE SCALE GENOMIC DNA]</scope>
    <source>
        <strain evidence="1">DSM 17216</strain>
    </source>
</reference>
<keyword evidence="2" id="KW-1185">Reference proteome</keyword>
<evidence type="ECO:0000313" key="2">
    <source>
        <dbReference type="Proteomes" id="UP000005819"/>
    </source>
</evidence>
<organism evidence="1 2">
    <name type="scientific">Alistipes putredinis DSM 17216</name>
    <dbReference type="NCBI Taxonomy" id="445970"/>
    <lineage>
        <taxon>Bacteria</taxon>
        <taxon>Pseudomonadati</taxon>
        <taxon>Bacteroidota</taxon>
        <taxon>Bacteroidia</taxon>
        <taxon>Bacteroidales</taxon>
        <taxon>Rikenellaceae</taxon>
        <taxon>Alistipes</taxon>
    </lineage>
</organism>
<dbReference type="EMBL" id="ABFK02000020">
    <property type="protein sequence ID" value="EDS02184.1"/>
    <property type="molecule type" value="Genomic_DNA"/>
</dbReference>
<dbReference type="InterPro" id="IPR039498">
    <property type="entry name" value="NTP_transf_5"/>
</dbReference>
<gene>
    <name evidence="1" type="ORF">ALIPUT_01703</name>
</gene>
<comment type="caution">
    <text evidence="1">The sequence shown here is derived from an EMBL/GenBank/DDBJ whole genome shotgun (WGS) entry which is preliminary data.</text>
</comment>
<dbReference type="OrthoDB" id="9812148at2"/>
<accession>B0MX79</accession>
<evidence type="ECO:0000313" key="1">
    <source>
        <dbReference type="EMBL" id="EDS02184.1"/>
    </source>
</evidence>
<reference evidence="1" key="2">
    <citation type="submission" date="2013-09" db="EMBL/GenBank/DDBJ databases">
        <title>Draft genome sequence of Alistipes putredinis (DSM 17216).</title>
        <authorList>
            <person name="Sudarsanam P."/>
            <person name="Ley R."/>
            <person name="Guruge J."/>
            <person name="Turnbaugh P.J."/>
            <person name="Mahowald M."/>
            <person name="Liep D."/>
            <person name="Gordon J."/>
        </authorList>
    </citation>
    <scope>NUCLEOTIDE SEQUENCE</scope>
    <source>
        <strain evidence="1">DSM 17216</strain>
    </source>
</reference>
<sequence>MKNSKVYDRPIKPFPEYVQKDITYKLHTLLLALLRPTITPSILQPNILNLSEEDWTRLFTLAAQHGVTALLFDTILRLPEQQQPSRALKIRWALSSEAIEKRHAQQTRAAHELTTLFASHGVRTILLKGLGLSIYYPRPEHRECGDIDLWLDDCDKGNRLIEELGIKINYDSEKHAVFHYKGVMVENHSHLLMPSHRRTERAIDDFLVGEAENSRLAPAGYYTPSPMFNALYLLRHMARHFGTEGINLRHLLDWGLFLRSEQSEIDFEKILTLYAATGYDTVYNIFTALAGELLDEDFTPLLSAVPDPQLKQRVLNDILGFGVYRTPSGNRLTRIGRKTRKLFSCRWKYRTLLPENFWRDVILPSLLFHLKNPKNI</sequence>
<proteinExistence type="predicted"/>
<dbReference type="HOGENOM" id="CLU_045664_1_0_10"/>
<dbReference type="eggNOG" id="COG2244">
    <property type="taxonomic scope" value="Bacteria"/>
</dbReference>